<dbReference type="RefSeq" id="WP_156203253.1">
    <property type="nucleotide sequence ID" value="NZ_CP046457.1"/>
</dbReference>
<dbReference type="GO" id="GO:0040029">
    <property type="term" value="P:epigenetic regulation of gene expression"/>
    <property type="evidence" value="ECO:0007669"/>
    <property type="project" value="TreeGrafter"/>
</dbReference>
<dbReference type="EMBL" id="CP046457">
    <property type="protein sequence ID" value="QGT99345.1"/>
    <property type="molecule type" value="Genomic_DNA"/>
</dbReference>
<gene>
    <name evidence="3" type="ORF">SYNTR_0752</name>
</gene>
<dbReference type="PANTHER" id="PTHR10625">
    <property type="entry name" value="HISTONE DEACETYLASE HDAC1-RELATED"/>
    <property type="match status" value="1"/>
</dbReference>
<sequence>MKVVFHERFFEEYAYDPAADKGRLDVAYNLLKNKYEIINPKPCTDNDLLLVHKPQHINKVKDDMQIYEVGSLAVGAAICASEYAIKSEMAFALCRPPGHHASPNVHWGFCYFNNIAIAVQKLLKSNHIKKAIIIDFDLHFGDGTYRQFIDSNEVDYYFILGREPEEFIKNLEDYLKDKTCDLLAVSAGFDRHEYDWGSMLPTSTYKLLGQILGNFAKQQCEGRLFAVLEGGYTPTPLGESILAFLEGLEDLV</sequence>
<dbReference type="Gene3D" id="3.40.800.20">
    <property type="entry name" value="Histone deacetylase domain"/>
    <property type="match status" value="2"/>
</dbReference>
<dbReference type="OrthoDB" id="9808367at2"/>
<protein>
    <submittedName>
        <fullName evidence="3">Deacetylase</fullName>
    </submittedName>
</protein>
<reference evidence="4" key="1">
    <citation type="journal article" date="2019" name="Microbiology">
        <title>Complete Genome Sequence of an Uncultured Bacterium of the Candidate Phylum Bipolaricaulota.</title>
        <authorList>
            <person name="Kadnikov V.V."/>
            <person name="Mardanov A.V."/>
            <person name="Beletsky A.V."/>
            <person name="Frank Y.A."/>
            <person name="Karnachuk O.V."/>
            <person name="Ravin N.V."/>
        </authorList>
    </citation>
    <scope>NUCLEOTIDE SEQUENCE [LARGE SCALE GENOMIC DNA]</scope>
</reference>
<keyword evidence="4" id="KW-1185">Reference proteome</keyword>
<accession>A0A6I6D905</accession>
<organism evidence="3 4">
    <name type="scientific">Candidatus Syntrophocurvum alkaliphilum</name>
    <dbReference type="NCBI Taxonomy" id="2293317"/>
    <lineage>
        <taxon>Bacteria</taxon>
        <taxon>Bacillati</taxon>
        <taxon>Bacillota</taxon>
        <taxon>Clostridia</taxon>
        <taxon>Eubacteriales</taxon>
        <taxon>Syntrophomonadaceae</taxon>
        <taxon>Candidatus Syntrophocurvum</taxon>
    </lineage>
</organism>
<dbReference type="InterPro" id="IPR023801">
    <property type="entry name" value="His_deacetylse_dom"/>
</dbReference>
<evidence type="ECO:0000313" key="3">
    <source>
        <dbReference type="EMBL" id="QGT99345.1"/>
    </source>
</evidence>
<evidence type="ECO:0000313" key="4">
    <source>
        <dbReference type="Proteomes" id="UP000426444"/>
    </source>
</evidence>
<dbReference type="SUPFAM" id="SSF52768">
    <property type="entry name" value="Arginase/deacetylase"/>
    <property type="match status" value="1"/>
</dbReference>
<proteinExistence type="inferred from homology"/>
<dbReference type="InterPro" id="IPR037138">
    <property type="entry name" value="His_deacetylse_dom_sf"/>
</dbReference>
<dbReference type="PRINTS" id="PR01270">
    <property type="entry name" value="HDASUPER"/>
</dbReference>
<evidence type="ECO:0000259" key="2">
    <source>
        <dbReference type="Pfam" id="PF00850"/>
    </source>
</evidence>
<dbReference type="GO" id="GO:0004407">
    <property type="term" value="F:histone deacetylase activity"/>
    <property type="evidence" value="ECO:0007669"/>
    <property type="project" value="TreeGrafter"/>
</dbReference>
<feature type="domain" description="Histone deacetylase" evidence="2">
    <location>
        <begin position="23"/>
        <end position="156"/>
    </location>
</feature>
<dbReference type="Proteomes" id="UP000426444">
    <property type="component" value="Chromosome"/>
</dbReference>
<dbReference type="InterPro" id="IPR023696">
    <property type="entry name" value="Ureohydrolase_dom_sf"/>
</dbReference>
<dbReference type="Pfam" id="PF00850">
    <property type="entry name" value="Hist_deacetyl"/>
    <property type="match status" value="2"/>
</dbReference>
<evidence type="ECO:0000256" key="1">
    <source>
        <dbReference type="ARBA" id="ARBA00005947"/>
    </source>
</evidence>
<comment type="similarity">
    <text evidence="1">Belongs to the histone deacetylase family.</text>
</comment>
<feature type="domain" description="Histone deacetylase" evidence="2">
    <location>
        <begin position="174"/>
        <end position="247"/>
    </location>
</feature>
<name>A0A6I6D905_9FIRM</name>
<dbReference type="AlphaFoldDB" id="A0A6I6D905"/>
<dbReference type="InterPro" id="IPR000286">
    <property type="entry name" value="HDACs"/>
</dbReference>
<dbReference type="KEGG" id="salq:SYNTR_0752"/>